<evidence type="ECO:0000313" key="4">
    <source>
        <dbReference type="Proteomes" id="UP000198901"/>
    </source>
</evidence>
<dbReference type="AlphaFoldDB" id="A0A1G9XPX2"/>
<dbReference type="Proteomes" id="UP000198901">
    <property type="component" value="Unassembled WGS sequence"/>
</dbReference>
<sequence length="415" mass="48137">MSKLDILKAPKRQHHEISISFDDTSVAFAHQSDWQLKKTYFIFASMNRNWLVKIGTFFIKLFLMLKFPIKWAIRDTIFEHFCGGETIAGCESTIRHLEKSRIGTILDYSVEGEDSEKSFDDTVHEILLTIEKAAEMTSIPFSVFKITGIASTELLEKVQAGQELSEEEQQAFDKVEERLDTLCRAAADRNVRIFVDAEETWIQDTIDALTYDMMEKYNRTACIVWNTYQMYRLESYDNLVQATETAREKGYTLGVKLVRGAYIEKERQRSHEMEYCDPIHATKEETDHDYNKAIGYCLENRDILSICLGTHNEYSCLLLAEKMHELGIDHKDPHFWFAQLYGMSDNISYNLAKAGYNVAKYVPYGPVEAVMPYLFRRAEENTSVAGQASREYMLIKKEMRRRKRALRRSTPKKAA</sequence>
<gene>
    <name evidence="3" type="ORF">SAMN04488090_4692</name>
</gene>
<dbReference type="GO" id="GO:0010133">
    <property type="term" value="P:L-proline catabolic process to L-glutamate"/>
    <property type="evidence" value="ECO:0007669"/>
    <property type="project" value="TreeGrafter"/>
</dbReference>
<dbReference type="InterPro" id="IPR029041">
    <property type="entry name" value="FAD-linked_oxidoreductase-like"/>
</dbReference>
<dbReference type="GO" id="GO:0071949">
    <property type="term" value="F:FAD binding"/>
    <property type="evidence" value="ECO:0007669"/>
    <property type="project" value="TreeGrafter"/>
</dbReference>
<dbReference type="Gene3D" id="3.20.20.220">
    <property type="match status" value="1"/>
</dbReference>
<dbReference type="STRING" id="563176.SAMN04488090_4692"/>
<evidence type="ECO:0000259" key="2">
    <source>
        <dbReference type="Pfam" id="PF01619"/>
    </source>
</evidence>
<organism evidence="3 4">
    <name type="scientific">Siphonobacter aquaeclarae</name>
    <dbReference type="NCBI Taxonomy" id="563176"/>
    <lineage>
        <taxon>Bacteria</taxon>
        <taxon>Pseudomonadati</taxon>
        <taxon>Bacteroidota</taxon>
        <taxon>Cytophagia</taxon>
        <taxon>Cytophagales</taxon>
        <taxon>Cytophagaceae</taxon>
        <taxon>Siphonobacter</taxon>
    </lineage>
</organism>
<dbReference type="GO" id="GO:0004657">
    <property type="term" value="F:proline dehydrogenase activity"/>
    <property type="evidence" value="ECO:0007669"/>
    <property type="project" value="InterPro"/>
</dbReference>
<keyword evidence="1" id="KW-0560">Oxidoreductase</keyword>
<feature type="domain" description="Proline dehydrogenase" evidence="2">
    <location>
        <begin position="91"/>
        <end position="389"/>
    </location>
</feature>
<dbReference type="EMBL" id="FNGS01000011">
    <property type="protein sequence ID" value="SDM98313.1"/>
    <property type="molecule type" value="Genomic_DNA"/>
</dbReference>
<dbReference type="PANTHER" id="PTHR13914">
    <property type="entry name" value="PROLINE OXIDASE"/>
    <property type="match status" value="1"/>
</dbReference>
<evidence type="ECO:0000313" key="3">
    <source>
        <dbReference type="EMBL" id="SDM98313.1"/>
    </source>
</evidence>
<proteinExistence type="predicted"/>
<dbReference type="PANTHER" id="PTHR13914:SF0">
    <property type="entry name" value="PROLINE DEHYDROGENASE 1, MITOCHONDRIAL"/>
    <property type="match status" value="1"/>
</dbReference>
<protein>
    <submittedName>
        <fullName evidence="3">L-proline dehydrogenase</fullName>
    </submittedName>
</protein>
<keyword evidence="4" id="KW-1185">Reference proteome</keyword>
<evidence type="ECO:0000256" key="1">
    <source>
        <dbReference type="ARBA" id="ARBA00023002"/>
    </source>
</evidence>
<dbReference type="Pfam" id="PF01619">
    <property type="entry name" value="Pro_dh"/>
    <property type="match status" value="1"/>
</dbReference>
<dbReference type="SUPFAM" id="SSF51730">
    <property type="entry name" value="FAD-linked oxidoreductase"/>
    <property type="match status" value="1"/>
</dbReference>
<dbReference type="RefSeq" id="WP_176785651.1">
    <property type="nucleotide sequence ID" value="NZ_FNGS01000011.1"/>
</dbReference>
<accession>A0A1G9XPX2</accession>
<name>A0A1G9XPX2_9BACT</name>
<dbReference type="InterPro" id="IPR015659">
    <property type="entry name" value="Proline_oxidase"/>
</dbReference>
<reference evidence="3 4" key="1">
    <citation type="submission" date="2016-10" db="EMBL/GenBank/DDBJ databases">
        <authorList>
            <person name="de Groot N.N."/>
        </authorList>
    </citation>
    <scope>NUCLEOTIDE SEQUENCE [LARGE SCALE GENOMIC DNA]</scope>
    <source>
        <strain evidence="3 4">DSM 21668</strain>
    </source>
</reference>
<dbReference type="InterPro" id="IPR002872">
    <property type="entry name" value="Proline_DH_dom"/>
</dbReference>